<dbReference type="RefSeq" id="XP_028154733.1">
    <property type="nucleotide sequence ID" value="XM_028298932.1"/>
</dbReference>
<dbReference type="InParanoid" id="A0A6P7HAM7"/>
<dbReference type="AlphaFoldDB" id="A0A6P7HAM7"/>
<sequence length="203" mass="24112">MEDFSSKILKTHFSDHYCQVLFLDQHNLKSETKHKIRFMSNEAIVDFCDICNELFENIYCAQSVDAKYNAFINTFLLYFNKHFPLKITNNKKPKFTFKTPELIAAKNEMINFQRLSAQSLEFKQLFKNSQQIYNQLLQKEKNKHYEHRLANSKNKSKTSWQIINELTQHKKTKNDQPYFEDSLIGANSLNRYFNEKACTLIAN</sequence>
<protein>
    <submittedName>
        <fullName evidence="1">Uncharacterized protein LOC114348351</fullName>
    </submittedName>
</protein>
<reference evidence="1" key="1">
    <citation type="submission" date="2025-08" db="UniProtKB">
        <authorList>
            <consortium name="RefSeq"/>
        </authorList>
    </citation>
    <scope>IDENTIFICATION</scope>
    <source>
        <tissue evidence="1">Whole insect</tissue>
    </source>
</reference>
<evidence type="ECO:0000313" key="1">
    <source>
        <dbReference type="RefSeq" id="XP_028154733.1"/>
    </source>
</evidence>
<gene>
    <name evidence="1" type="primary">LOC114348351</name>
</gene>
<name>A0A6P7HAM7_DIAVI</name>
<organism evidence="1">
    <name type="scientific">Diabrotica virgifera virgifera</name>
    <name type="common">western corn rootworm</name>
    <dbReference type="NCBI Taxonomy" id="50390"/>
    <lineage>
        <taxon>Eukaryota</taxon>
        <taxon>Metazoa</taxon>
        <taxon>Ecdysozoa</taxon>
        <taxon>Arthropoda</taxon>
        <taxon>Hexapoda</taxon>
        <taxon>Insecta</taxon>
        <taxon>Pterygota</taxon>
        <taxon>Neoptera</taxon>
        <taxon>Endopterygota</taxon>
        <taxon>Coleoptera</taxon>
        <taxon>Polyphaga</taxon>
        <taxon>Cucujiformia</taxon>
        <taxon>Chrysomeloidea</taxon>
        <taxon>Chrysomelidae</taxon>
        <taxon>Galerucinae</taxon>
        <taxon>Diabroticina</taxon>
        <taxon>Diabroticites</taxon>
        <taxon>Diabrotica</taxon>
    </lineage>
</organism>
<proteinExistence type="predicted"/>
<accession>A0A6P7HAM7</accession>